<feature type="compositionally biased region" description="Polar residues" evidence="1">
    <location>
        <begin position="811"/>
        <end position="820"/>
    </location>
</feature>
<evidence type="ECO:0000313" key="2">
    <source>
        <dbReference type="EMBL" id="EOA83409.1"/>
    </source>
</evidence>
<evidence type="ECO:0000313" key="3">
    <source>
        <dbReference type="Proteomes" id="UP000016935"/>
    </source>
</evidence>
<feature type="compositionally biased region" description="Basic and acidic residues" evidence="1">
    <location>
        <begin position="539"/>
        <end position="580"/>
    </location>
</feature>
<dbReference type="GeneID" id="19402510"/>
<gene>
    <name evidence="2" type="ORF">SETTUDRAFT_22111</name>
</gene>
<feature type="compositionally biased region" description="Pro residues" evidence="1">
    <location>
        <begin position="329"/>
        <end position="340"/>
    </location>
</feature>
<feature type="compositionally biased region" description="Acidic residues" evidence="1">
    <location>
        <begin position="595"/>
        <end position="609"/>
    </location>
</feature>
<dbReference type="RefSeq" id="XP_008028740.1">
    <property type="nucleotide sequence ID" value="XM_008030549.1"/>
</dbReference>
<feature type="compositionally biased region" description="Polar residues" evidence="1">
    <location>
        <begin position="362"/>
        <end position="388"/>
    </location>
</feature>
<organism evidence="2 3">
    <name type="scientific">Exserohilum turcicum (strain 28A)</name>
    <name type="common">Northern leaf blight fungus</name>
    <name type="synonym">Setosphaeria turcica</name>
    <dbReference type="NCBI Taxonomy" id="671987"/>
    <lineage>
        <taxon>Eukaryota</taxon>
        <taxon>Fungi</taxon>
        <taxon>Dikarya</taxon>
        <taxon>Ascomycota</taxon>
        <taxon>Pezizomycotina</taxon>
        <taxon>Dothideomycetes</taxon>
        <taxon>Pleosporomycetidae</taxon>
        <taxon>Pleosporales</taxon>
        <taxon>Pleosporineae</taxon>
        <taxon>Pleosporaceae</taxon>
        <taxon>Exserohilum</taxon>
    </lineage>
</organism>
<dbReference type="Proteomes" id="UP000016935">
    <property type="component" value="Unassembled WGS sequence"/>
</dbReference>
<feature type="region of interest" description="Disordered" evidence="1">
    <location>
        <begin position="1"/>
        <end position="646"/>
    </location>
</feature>
<feature type="compositionally biased region" description="Basic and acidic residues" evidence="1">
    <location>
        <begin position="9"/>
        <end position="23"/>
    </location>
</feature>
<feature type="compositionally biased region" description="Low complexity" evidence="1">
    <location>
        <begin position="122"/>
        <end position="134"/>
    </location>
</feature>
<dbReference type="eggNOG" id="ENOG502R8V2">
    <property type="taxonomic scope" value="Eukaryota"/>
</dbReference>
<protein>
    <submittedName>
        <fullName evidence="2">Uncharacterized protein</fullName>
    </submittedName>
</protein>
<evidence type="ECO:0000256" key="1">
    <source>
        <dbReference type="SAM" id="MobiDB-lite"/>
    </source>
</evidence>
<reference evidence="2 3" key="1">
    <citation type="journal article" date="2012" name="PLoS Pathog.">
        <title>Diverse lifestyles and strategies of plant pathogenesis encoded in the genomes of eighteen Dothideomycetes fungi.</title>
        <authorList>
            <person name="Ohm R.A."/>
            <person name="Feau N."/>
            <person name="Henrissat B."/>
            <person name="Schoch C.L."/>
            <person name="Horwitz B.A."/>
            <person name="Barry K.W."/>
            <person name="Condon B.J."/>
            <person name="Copeland A.C."/>
            <person name="Dhillon B."/>
            <person name="Glaser F."/>
            <person name="Hesse C.N."/>
            <person name="Kosti I."/>
            <person name="LaButti K."/>
            <person name="Lindquist E.A."/>
            <person name="Lucas S."/>
            <person name="Salamov A.A."/>
            <person name="Bradshaw R.E."/>
            <person name="Ciuffetti L."/>
            <person name="Hamelin R.C."/>
            <person name="Kema G.H.J."/>
            <person name="Lawrence C."/>
            <person name="Scott J.A."/>
            <person name="Spatafora J.W."/>
            <person name="Turgeon B.G."/>
            <person name="de Wit P.J.G.M."/>
            <person name="Zhong S."/>
            <person name="Goodwin S.B."/>
            <person name="Grigoriev I.V."/>
        </authorList>
    </citation>
    <scope>NUCLEOTIDE SEQUENCE [LARGE SCALE GENOMIC DNA]</scope>
    <source>
        <strain evidence="3">28A</strain>
    </source>
</reference>
<dbReference type="AlphaFoldDB" id="R0K152"/>
<feature type="compositionally biased region" description="Pro residues" evidence="1">
    <location>
        <begin position="96"/>
        <end position="121"/>
    </location>
</feature>
<name>R0K152_EXST2</name>
<dbReference type="EMBL" id="KB908833">
    <property type="protein sequence ID" value="EOA83409.1"/>
    <property type="molecule type" value="Genomic_DNA"/>
</dbReference>
<feature type="compositionally biased region" description="Acidic residues" evidence="1">
    <location>
        <begin position="393"/>
        <end position="412"/>
    </location>
</feature>
<feature type="compositionally biased region" description="Basic and acidic residues" evidence="1">
    <location>
        <begin position="635"/>
        <end position="646"/>
    </location>
</feature>
<feature type="compositionally biased region" description="Basic and acidic residues" evidence="1">
    <location>
        <begin position="208"/>
        <end position="221"/>
    </location>
</feature>
<feature type="compositionally biased region" description="Basic and acidic residues" evidence="1">
    <location>
        <begin position="165"/>
        <end position="178"/>
    </location>
</feature>
<feature type="compositionally biased region" description="Polar residues" evidence="1">
    <location>
        <begin position="30"/>
        <end position="43"/>
    </location>
</feature>
<feature type="compositionally biased region" description="Pro residues" evidence="1">
    <location>
        <begin position="281"/>
        <end position="297"/>
    </location>
</feature>
<dbReference type="HOGENOM" id="CLU_343541_0_0_1"/>
<feature type="compositionally biased region" description="Basic and acidic residues" evidence="1">
    <location>
        <begin position="751"/>
        <end position="767"/>
    </location>
</feature>
<accession>R0K152</accession>
<sequence length="820" mass="91749">MADLQPTCEDYHSDQSDEGHVEFQGRPSPNAANVSTKPSQPSDLNKEKPPAQQRVPTNIDLRSDSGYSSYTAATVSSTNSAQSPNSQRSPPAAAAPSPPPVVAPEAPTPPPPHQRPPPPPITTNTTKTRRPTQSDQPRPKIPSRTASQSSKPVVKQRRPTITQDSHPERTRRDSRVECPDPTCTKCGPNAIPQHLTTRPGIKPTQSARDVDRLSADTRSMRSDPASYYPSPPSPSTARRPAYRQEAAIIQPAVARRRPSASRPRPMSYGGEPNSQYWAPGMPAPYPSPPQEHGPPPSNSAWRNMPQYHQAPPMGSYGGPQGYPTYYNHTPPPYEGPPRPGMPSRTSFNPARNGPAPIISQAPREQQYSARYGQPQSATQARFPQQLQLQDGAYESDSESETGSSEDEEDYYEQPDPRDPRNQQALIAPAKLAQPKLKSKTKKQQRPPMRHANTTQVVDERPSRRMSHSQPQPQSLVIDDRRRKRTSKPVEEPSRRASVSRPPAPPRQIQSDYATPRGQVVVANSKSERRRSAQVYYQHYPEERRTQERPKVTKEAKARARDDARRAEEERQQQLELAERKRLNRSSKQYHREPSEYDSDDYSESEESEQEQFMPEAPAPPPQTRRRRPTDVGNGKGKERVLEHKTKRIENAAEEYISAQRGAREPLNEPIHTAARNSRTISMPSHSGSSGSERSRTNRTAVTNDNNEIRLRVDANAPLSLQFNGDMEGRTMRLIPAENGMADLVISGGRENAYHGSDRGSNADDRKALALRPSRRHTEEMTEGSSRSTRKRRDSQVIRPERSNGARPLRQRANTSSYYGE</sequence>
<feature type="compositionally biased region" description="Low complexity" evidence="1">
    <location>
        <begin position="681"/>
        <end position="691"/>
    </location>
</feature>
<dbReference type="OrthoDB" id="5407458at2759"/>
<feature type="compositionally biased region" description="Basic and acidic residues" evidence="1">
    <location>
        <begin position="793"/>
        <end position="803"/>
    </location>
</feature>
<keyword evidence="3" id="KW-1185">Reference proteome</keyword>
<feature type="region of interest" description="Disordered" evidence="1">
    <location>
        <begin position="751"/>
        <end position="820"/>
    </location>
</feature>
<feature type="compositionally biased region" description="Low complexity" evidence="1">
    <location>
        <begin position="65"/>
        <end position="95"/>
    </location>
</feature>
<feature type="compositionally biased region" description="Basic residues" evidence="1">
    <location>
        <begin position="436"/>
        <end position="448"/>
    </location>
</feature>
<reference evidence="2 3" key="2">
    <citation type="journal article" date="2013" name="PLoS Genet.">
        <title>Comparative genome structure, secondary metabolite, and effector coding capacity across Cochliobolus pathogens.</title>
        <authorList>
            <person name="Condon B.J."/>
            <person name="Leng Y."/>
            <person name="Wu D."/>
            <person name="Bushley K.E."/>
            <person name="Ohm R.A."/>
            <person name="Otillar R."/>
            <person name="Martin J."/>
            <person name="Schackwitz W."/>
            <person name="Grimwood J."/>
            <person name="MohdZainudin N."/>
            <person name="Xue C."/>
            <person name="Wang R."/>
            <person name="Manning V.A."/>
            <person name="Dhillon B."/>
            <person name="Tu Z.J."/>
            <person name="Steffenson B.J."/>
            <person name="Salamov A."/>
            <person name="Sun H."/>
            <person name="Lowry S."/>
            <person name="LaButti K."/>
            <person name="Han J."/>
            <person name="Copeland A."/>
            <person name="Lindquist E."/>
            <person name="Barry K."/>
            <person name="Schmutz J."/>
            <person name="Baker S.E."/>
            <person name="Ciuffetti L.M."/>
            <person name="Grigoriev I.V."/>
            <person name="Zhong S."/>
            <person name="Turgeon B.G."/>
        </authorList>
    </citation>
    <scope>NUCLEOTIDE SEQUENCE [LARGE SCALE GENOMIC DNA]</scope>
    <source>
        <strain evidence="3">28A</strain>
    </source>
</reference>
<proteinExistence type="predicted"/>
<feature type="region of interest" description="Disordered" evidence="1">
    <location>
        <begin position="658"/>
        <end position="708"/>
    </location>
</feature>
<dbReference type="STRING" id="671987.R0K152"/>